<dbReference type="RefSeq" id="WP_212979106.1">
    <property type="nucleotide sequence ID" value="NZ_AP025343.1"/>
</dbReference>
<dbReference type="Proteomes" id="UP000682811">
    <property type="component" value="Unassembled WGS sequence"/>
</dbReference>
<sequence length="65" mass="7584">MFRLIRADKEKFDFVVDSQTATFIIGVMLTALKNKYVDASKDEKAYIERAFKDILTLKLSDDNYE</sequence>
<proteinExistence type="predicted"/>
<name>A0A919YCZ1_9BACL</name>
<evidence type="ECO:0000313" key="1">
    <source>
        <dbReference type="EMBL" id="GIO48454.1"/>
    </source>
</evidence>
<protein>
    <submittedName>
        <fullName evidence="1">Uncharacterized protein</fullName>
    </submittedName>
</protein>
<keyword evidence="2" id="KW-1185">Reference proteome</keyword>
<gene>
    <name evidence="1" type="ORF">J34TS1_32190</name>
</gene>
<accession>A0A919YCZ1</accession>
<organism evidence="1 2">
    <name type="scientific">Paenibacillus azoreducens</name>
    <dbReference type="NCBI Taxonomy" id="116718"/>
    <lineage>
        <taxon>Bacteria</taxon>
        <taxon>Bacillati</taxon>
        <taxon>Bacillota</taxon>
        <taxon>Bacilli</taxon>
        <taxon>Bacillales</taxon>
        <taxon>Paenibacillaceae</taxon>
        <taxon>Paenibacillus</taxon>
    </lineage>
</organism>
<reference evidence="1 2" key="1">
    <citation type="submission" date="2021-03" db="EMBL/GenBank/DDBJ databases">
        <title>Antimicrobial resistance genes in bacteria isolated from Japanese honey, and their potential for conferring macrolide and lincosamide resistance in the American foulbrood pathogen Paenibacillus larvae.</title>
        <authorList>
            <person name="Okamoto M."/>
            <person name="Kumagai M."/>
            <person name="Kanamori H."/>
            <person name="Takamatsu D."/>
        </authorList>
    </citation>
    <scope>NUCLEOTIDE SEQUENCE [LARGE SCALE GENOMIC DNA]</scope>
    <source>
        <strain evidence="1 2">J34TS1</strain>
    </source>
</reference>
<dbReference type="AlphaFoldDB" id="A0A919YCZ1"/>
<comment type="caution">
    <text evidence="1">The sequence shown here is derived from an EMBL/GenBank/DDBJ whole genome shotgun (WGS) entry which is preliminary data.</text>
</comment>
<evidence type="ECO:0000313" key="2">
    <source>
        <dbReference type="Proteomes" id="UP000682811"/>
    </source>
</evidence>
<dbReference type="EMBL" id="BORT01000013">
    <property type="protein sequence ID" value="GIO48454.1"/>
    <property type="molecule type" value="Genomic_DNA"/>
</dbReference>